<evidence type="ECO:0000313" key="3">
    <source>
        <dbReference type="Proteomes" id="UP000236047"/>
    </source>
</evidence>
<proteinExistence type="predicted"/>
<name>A0A2N8PGZ6_STRNR</name>
<evidence type="ECO:0000256" key="1">
    <source>
        <dbReference type="SAM" id="MobiDB-lite"/>
    </source>
</evidence>
<feature type="region of interest" description="Disordered" evidence="1">
    <location>
        <begin position="51"/>
        <end position="74"/>
    </location>
</feature>
<dbReference type="RefSeq" id="WP_073443959.1">
    <property type="nucleotide sequence ID" value="NZ_LJSN01000002.1"/>
</dbReference>
<evidence type="ECO:0000313" key="2">
    <source>
        <dbReference type="EMBL" id="PNE40268.1"/>
    </source>
</evidence>
<keyword evidence="3" id="KW-1185">Reference proteome</keyword>
<protein>
    <submittedName>
        <fullName evidence="2">Uncharacterized protein</fullName>
    </submittedName>
</protein>
<organism evidence="2 3">
    <name type="scientific">Streptomyces noursei</name>
    <name type="common">Streptomyces albulus</name>
    <dbReference type="NCBI Taxonomy" id="1971"/>
    <lineage>
        <taxon>Bacteria</taxon>
        <taxon>Bacillati</taxon>
        <taxon>Actinomycetota</taxon>
        <taxon>Actinomycetes</taxon>
        <taxon>Kitasatosporales</taxon>
        <taxon>Streptomycetaceae</taxon>
        <taxon>Streptomyces</taxon>
    </lineage>
</organism>
<sequence>MRKTVGTGRSAATGGRRMLFCLALLALLFTALTTGYSDAQAPRAGRCAARADAPADTSGAPARSSSVDRPCDTTEHVLTTSGDGVHHHPGNGFRRLCHATACHLRPHVPTGPNGKALRESPAEDHLTAPGRAASWAVLPAAGTGLPSRVTVLRC</sequence>
<reference evidence="3" key="1">
    <citation type="submission" date="2015-09" db="EMBL/GenBank/DDBJ databases">
        <authorList>
            <person name="Graham D.E."/>
            <person name="Mahan K.M."/>
            <person name="Klingeman D.M."/>
            <person name="Fida T."/>
            <person name="Giannone R.J."/>
            <person name="Hettich R.L."/>
            <person name="Parry R.J."/>
            <person name="Spain J.C."/>
        </authorList>
    </citation>
    <scope>NUCLEOTIDE SEQUENCE [LARGE SCALE GENOMIC DNA]</scope>
    <source>
        <strain evidence="3">JCM 4701</strain>
    </source>
</reference>
<dbReference type="Proteomes" id="UP000236047">
    <property type="component" value="Unassembled WGS sequence"/>
</dbReference>
<comment type="caution">
    <text evidence="2">The sequence shown here is derived from an EMBL/GenBank/DDBJ whole genome shotgun (WGS) entry which is preliminary data.</text>
</comment>
<accession>A0A2N8PGZ6</accession>
<dbReference type="AlphaFoldDB" id="A0A2N8PGZ6"/>
<gene>
    <name evidence="2" type="ORF">AOB60_04590</name>
</gene>
<dbReference type="EMBL" id="LJSN01000002">
    <property type="protein sequence ID" value="PNE40268.1"/>
    <property type="molecule type" value="Genomic_DNA"/>
</dbReference>